<organism evidence="2 3">
    <name type="scientific">Plectosphaerella cucumerina</name>
    <dbReference type="NCBI Taxonomy" id="40658"/>
    <lineage>
        <taxon>Eukaryota</taxon>
        <taxon>Fungi</taxon>
        <taxon>Dikarya</taxon>
        <taxon>Ascomycota</taxon>
        <taxon>Pezizomycotina</taxon>
        <taxon>Sordariomycetes</taxon>
        <taxon>Hypocreomycetidae</taxon>
        <taxon>Glomerellales</taxon>
        <taxon>Plectosphaerellaceae</taxon>
        <taxon>Plectosphaerella</taxon>
    </lineage>
</organism>
<sequence length="250" mass="27035">MVLSRTNRPSLVCSTSLRRGEEHSVCGSKSQKTREAQPQSISPIDNGPDGMPTPRAPRATNRIRPRGADRRVNRFPPTKNTPASGVETRHDKVLPREGGRSACVCVTQPPAHSSVRTGWDIHPASHVPSSGTSGPFVSHMRAESEPTEAQNPADPNRATLIMESLLLGPPKLVSRARTFPIQSASPSALFSFGEAASSARSLFLRKALPNVPSTRLSPGHINDSLARQTCPTQYSPMLIIFHPADLPTYQ</sequence>
<accession>A0A8K0T7N4</accession>
<feature type="region of interest" description="Disordered" evidence="1">
    <location>
        <begin position="1"/>
        <end position="89"/>
    </location>
</feature>
<protein>
    <submittedName>
        <fullName evidence="2">Uncharacterized protein</fullName>
    </submittedName>
</protein>
<comment type="caution">
    <text evidence="2">The sequence shown here is derived from an EMBL/GenBank/DDBJ whole genome shotgun (WGS) entry which is preliminary data.</text>
</comment>
<feature type="compositionally biased region" description="Polar residues" evidence="1">
    <location>
        <begin position="1"/>
        <end position="17"/>
    </location>
</feature>
<evidence type="ECO:0000313" key="3">
    <source>
        <dbReference type="Proteomes" id="UP000813385"/>
    </source>
</evidence>
<dbReference type="AlphaFoldDB" id="A0A8K0T7N4"/>
<name>A0A8K0T7N4_9PEZI</name>
<proteinExistence type="predicted"/>
<reference evidence="2" key="1">
    <citation type="journal article" date="2021" name="Nat. Commun.">
        <title>Genetic determinants of endophytism in the Arabidopsis root mycobiome.</title>
        <authorList>
            <person name="Mesny F."/>
            <person name="Miyauchi S."/>
            <person name="Thiergart T."/>
            <person name="Pickel B."/>
            <person name="Atanasova L."/>
            <person name="Karlsson M."/>
            <person name="Huettel B."/>
            <person name="Barry K.W."/>
            <person name="Haridas S."/>
            <person name="Chen C."/>
            <person name="Bauer D."/>
            <person name="Andreopoulos W."/>
            <person name="Pangilinan J."/>
            <person name="LaButti K."/>
            <person name="Riley R."/>
            <person name="Lipzen A."/>
            <person name="Clum A."/>
            <person name="Drula E."/>
            <person name="Henrissat B."/>
            <person name="Kohler A."/>
            <person name="Grigoriev I.V."/>
            <person name="Martin F.M."/>
            <person name="Hacquard S."/>
        </authorList>
    </citation>
    <scope>NUCLEOTIDE SEQUENCE</scope>
    <source>
        <strain evidence="2">MPI-CAGE-AT-0016</strain>
    </source>
</reference>
<evidence type="ECO:0000256" key="1">
    <source>
        <dbReference type="SAM" id="MobiDB-lite"/>
    </source>
</evidence>
<keyword evidence="3" id="KW-1185">Reference proteome</keyword>
<dbReference type="Proteomes" id="UP000813385">
    <property type="component" value="Unassembled WGS sequence"/>
</dbReference>
<gene>
    <name evidence="2" type="ORF">B0T11DRAFT_131424</name>
</gene>
<evidence type="ECO:0000313" key="2">
    <source>
        <dbReference type="EMBL" id="KAH7349471.1"/>
    </source>
</evidence>
<dbReference type="EMBL" id="JAGPXD010000006">
    <property type="protein sequence ID" value="KAH7349471.1"/>
    <property type="molecule type" value="Genomic_DNA"/>
</dbReference>